<feature type="transmembrane region" description="Helical" evidence="1">
    <location>
        <begin position="68"/>
        <end position="87"/>
    </location>
</feature>
<keyword evidence="1" id="KW-0812">Transmembrane</keyword>
<evidence type="ECO:0000313" key="2">
    <source>
        <dbReference type="EMBL" id="PPK79408.1"/>
    </source>
</evidence>
<dbReference type="InterPro" id="IPR032111">
    <property type="entry name" value="Clostridium_phage_holin"/>
</dbReference>
<evidence type="ECO:0000313" key="3">
    <source>
        <dbReference type="Proteomes" id="UP000237749"/>
    </source>
</evidence>
<feature type="transmembrane region" description="Helical" evidence="1">
    <location>
        <begin position="36"/>
        <end position="56"/>
    </location>
</feature>
<feature type="transmembrane region" description="Helical" evidence="1">
    <location>
        <begin position="6"/>
        <end position="24"/>
    </location>
</feature>
<keyword evidence="3" id="KW-1185">Reference proteome</keyword>
<dbReference type="RefSeq" id="WP_104438275.1">
    <property type="nucleotide sequence ID" value="NZ_PTJA01000010.1"/>
</dbReference>
<dbReference type="Proteomes" id="UP000237749">
    <property type="component" value="Unassembled WGS sequence"/>
</dbReference>
<sequence>MMEEILRYVKPELIVVALVLYLLGQGIKQSQTIKDKYIPLINGAAGIILCGIYIFAVSETDTVQKAAMAVFSAMTQGILVAGLSTYINQLIKQWGKPD</sequence>
<evidence type="ECO:0000256" key="1">
    <source>
        <dbReference type="SAM" id="Phobius"/>
    </source>
</evidence>
<name>A0A2S6HPE1_9FIRM</name>
<comment type="caution">
    <text evidence="2">The sequence shown here is derived from an EMBL/GenBank/DDBJ whole genome shotgun (WGS) entry which is preliminary data.</text>
</comment>
<reference evidence="2 3" key="1">
    <citation type="submission" date="2018-02" db="EMBL/GenBank/DDBJ databases">
        <title>Genomic Encyclopedia of Archaeal and Bacterial Type Strains, Phase II (KMG-II): from individual species to whole genera.</title>
        <authorList>
            <person name="Goeker M."/>
        </authorList>
    </citation>
    <scope>NUCLEOTIDE SEQUENCE [LARGE SCALE GENOMIC DNA]</scope>
    <source>
        <strain evidence="2 3">DSM 3808</strain>
    </source>
</reference>
<keyword evidence="1" id="KW-0472">Membrane</keyword>
<accession>A0A2S6HPE1</accession>
<keyword evidence="1" id="KW-1133">Transmembrane helix</keyword>
<gene>
    <name evidence="2" type="ORF">BXY41_110134</name>
</gene>
<proteinExistence type="predicted"/>
<dbReference type="Pfam" id="PF16079">
    <property type="entry name" value="Phage_holin_5_2"/>
    <property type="match status" value="1"/>
</dbReference>
<dbReference type="EMBL" id="PTJA01000010">
    <property type="protein sequence ID" value="PPK79408.1"/>
    <property type="molecule type" value="Genomic_DNA"/>
</dbReference>
<dbReference type="AlphaFoldDB" id="A0A2S6HPE1"/>
<organism evidence="2 3">
    <name type="scientific">Lacrimispora xylanisolvens</name>
    <dbReference type="NCBI Taxonomy" id="384636"/>
    <lineage>
        <taxon>Bacteria</taxon>
        <taxon>Bacillati</taxon>
        <taxon>Bacillota</taxon>
        <taxon>Clostridia</taxon>
        <taxon>Lachnospirales</taxon>
        <taxon>Lachnospiraceae</taxon>
        <taxon>Lacrimispora</taxon>
    </lineage>
</organism>
<protein>
    <submittedName>
        <fullName evidence="2">Holin family Hol44 protein (Superfamily V)</fullName>
    </submittedName>
</protein>